<comment type="catalytic activity">
    <reaction evidence="3">
        <text>alpha-L-fucose = beta-L-fucose</text>
        <dbReference type="Rhea" id="RHEA:25580"/>
        <dbReference type="ChEBI" id="CHEBI:42548"/>
        <dbReference type="ChEBI" id="CHEBI:42589"/>
        <dbReference type="EC" id="5.1.3.29"/>
    </reaction>
</comment>
<dbReference type="GO" id="GO:0036373">
    <property type="term" value="F:L-fucose mutarotase activity"/>
    <property type="evidence" value="ECO:0007669"/>
    <property type="project" value="UniProtKB-EC"/>
</dbReference>
<organism evidence="4 5">
    <name type="scientific">Halostreptopolyspora alba</name>
    <dbReference type="NCBI Taxonomy" id="2487137"/>
    <lineage>
        <taxon>Bacteria</taxon>
        <taxon>Bacillati</taxon>
        <taxon>Actinomycetota</taxon>
        <taxon>Actinomycetes</taxon>
        <taxon>Streptosporangiales</taxon>
        <taxon>Nocardiopsidaceae</taxon>
        <taxon>Halostreptopolyspora</taxon>
    </lineage>
</organism>
<dbReference type="InterPro" id="IPR023750">
    <property type="entry name" value="RbsD-like_sf"/>
</dbReference>
<dbReference type="Proteomes" id="UP000269198">
    <property type="component" value="Unassembled WGS sequence"/>
</dbReference>
<comment type="caution">
    <text evidence="4">The sequence shown here is derived from an EMBL/GenBank/DDBJ whole genome shotgun (WGS) entry which is preliminary data.</text>
</comment>
<dbReference type="OrthoDB" id="9805009at2"/>
<name>A0A3N0EC07_9ACTN</name>
<evidence type="ECO:0000256" key="1">
    <source>
        <dbReference type="ARBA" id="ARBA00000223"/>
    </source>
</evidence>
<dbReference type="EMBL" id="RJMB01000007">
    <property type="protein sequence ID" value="RNL85354.1"/>
    <property type="molecule type" value="Genomic_DNA"/>
</dbReference>
<dbReference type="GO" id="GO:0062193">
    <property type="term" value="F:D-ribose pyranase activity"/>
    <property type="evidence" value="ECO:0007669"/>
    <property type="project" value="UniProtKB-EC"/>
</dbReference>
<accession>A0A3N0EC07</accession>
<keyword evidence="5" id="KW-1185">Reference proteome</keyword>
<dbReference type="SUPFAM" id="SSF102546">
    <property type="entry name" value="RbsD-like"/>
    <property type="match status" value="1"/>
</dbReference>
<evidence type="ECO:0000256" key="3">
    <source>
        <dbReference type="ARBA" id="ARBA00036324"/>
    </source>
</evidence>
<evidence type="ECO:0000313" key="5">
    <source>
        <dbReference type="Proteomes" id="UP000269198"/>
    </source>
</evidence>
<reference evidence="4 5" key="1">
    <citation type="submission" date="2018-11" db="EMBL/GenBank/DDBJ databases">
        <title>The genome draft of YIM 96095.</title>
        <authorList>
            <person name="Tang S.-K."/>
            <person name="Chunyu W.-X."/>
            <person name="Feng Y.-Z."/>
        </authorList>
    </citation>
    <scope>NUCLEOTIDE SEQUENCE [LARGE SCALE GENOMIC DNA]</scope>
    <source>
        <strain evidence="4 5">YIM 96095</strain>
    </source>
</reference>
<dbReference type="InterPro" id="IPR050443">
    <property type="entry name" value="RbsD/FucU_mutarotase"/>
</dbReference>
<dbReference type="Gene3D" id="3.40.1650.10">
    <property type="entry name" value="RbsD-like domain"/>
    <property type="match status" value="1"/>
</dbReference>
<comment type="catalytic activity">
    <reaction evidence="1">
        <text>beta-D-ribopyranose = beta-D-ribofuranose</text>
        <dbReference type="Rhea" id="RHEA:25432"/>
        <dbReference type="ChEBI" id="CHEBI:27476"/>
        <dbReference type="ChEBI" id="CHEBI:47002"/>
        <dbReference type="EC" id="5.4.99.62"/>
    </reaction>
</comment>
<proteinExistence type="predicted"/>
<dbReference type="PANTHER" id="PTHR31690">
    <property type="entry name" value="FUCOSE MUTAROTASE"/>
    <property type="match status" value="1"/>
</dbReference>
<evidence type="ECO:0000313" key="4">
    <source>
        <dbReference type="EMBL" id="RNL85354.1"/>
    </source>
</evidence>
<dbReference type="GO" id="GO:0006004">
    <property type="term" value="P:fucose metabolic process"/>
    <property type="evidence" value="ECO:0007669"/>
    <property type="project" value="TreeGrafter"/>
</dbReference>
<dbReference type="InterPro" id="IPR007721">
    <property type="entry name" value="RbsD_FucU"/>
</dbReference>
<evidence type="ECO:0000256" key="2">
    <source>
        <dbReference type="ARBA" id="ARBA00023235"/>
    </source>
</evidence>
<dbReference type="GO" id="GO:0042806">
    <property type="term" value="F:fucose binding"/>
    <property type="evidence" value="ECO:0007669"/>
    <property type="project" value="TreeGrafter"/>
</dbReference>
<dbReference type="PANTHER" id="PTHR31690:SF4">
    <property type="entry name" value="FUCOSE MUTAROTASE"/>
    <property type="match status" value="1"/>
</dbReference>
<dbReference type="Pfam" id="PF05025">
    <property type="entry name" value="RbsD_FucU"/>
    <property type="match status" value="1"/>
</dbReference>
<dbReference type="RefSeq" id="WP_123201009.1">
    <property type="nucleotide sequence ID" value="NZ_RJMB01000007.1"/>
</dbReference>
<keyword evidence="2" id="KW-0413">Isomerase</keyword>
<sequence length="144" mass="15366">MITHRLLHPELLAGLAAAGHGSRILVADALYPHSTGAPATAARVHLNLRPGLVAARDVLEVVADTVHIEAAVYMADANGDESEPVREYRAMLGPHRHSGGREVAWAGLERTEFYTACRSPDVCVLVATGETRPYANLLLTIGVP</sequence>
<protein>
    <submittedName>
        <fullName evidence="4">RbsD or FucU transport</fullName>
    </submittedName>
</protein>
<gene>
    <name evidence="4" type="ORF">EFW17_09460</name>
</gene>
<dbReference type="AlphaFoldDB" id="A0A3N0EC07"/>